<evidence type="ECO:0000313" key="3">
    <source>
        <dbReference type="Proteomes" id="UP000001593"/>
    </source>
</evidence>
<name>A7T253_NEMVE</name>
<dbReference type="EMBL" id="DS470203">
    <property type="protein sequence ID" value="EDO29958.1"/>
    <property type="molecule type" value="Genomic_DNA"/>
</dbReference>
<keyword evidence="3" id="KW-1185">Reference proteome</keyword>
<accession>A7T253</accession>
<sequence>MNNMEYEQTEDMQFDDTDLISSQHEKQVPKQKPIESVTEILQHLISKDSIPKEDLRKTWNNKKTEREKLLKQWNKAKESLAYWVSKTSFLEYQLNQNGKELERMRGRMLADCLIFADISLVYAHRSYYRYILCNKIYGGYEDRFVIRDNLYQKYFILPCRHFLGSRFGSSRILDDVLGTILPGGGGVFA</sequence>
<feature type="compositionally biased region" description="Acidic residues" evidence="1">
    <location>
        <begin position="7"/>
        <end position="18"/>
    </location>
</feature>
<organism evidence="2 3">
    <name type="scientific">Nematostella vectensis</name>
    <name type="common">Starlet sea anemone</name>
    <dbReference type="NCBI Taxonomy" id="45351"/>
    <lineage>
        <taxon>Eukaryota</taxon>
        <taxon>Metazoa</taxon>
        <taxon>Cnidaria</taxon>
        <taxon>Anthozoa</taxon>
        <taxon>Hexacorallia</taxon>
        <taxon>Actiniaria</taxon>
        <taxon>Edwardsiidae</taxon>
        <taxon>Nematostella</taxon>
    </lineage>
</organism>
<proteinExistence type="predicted"/>
<dbReference type="HOGENOM" id="CLU_1436031_0_0_1"/>
<feature type="region of interest" description="Disordered" evidence="1">
    <location>
        <begin position="1"/>
        <end position="32"/>
    </location>
</feature>
<protein>
    <submittedName>
        <fullName evidence="2">Uncharacterized protein</fullName>
    </submittedName>
</protein>
<gene>
    <name evidence="2" type="ORF">NEMVEDRAFT_v1g248575</name>
</gene>
<dbReference type="AlphaFoldDB" id="A7T253"/>
<evidence type="ECO:0000256" key="1">
    <source>
        <dbReference type="SAM" id="MobiDB-lite"/>
    </source>
</evidence>
<dbReference type="Proteomes" id="UP000001593">
    <property type="component" value="Unassembled WGS sequence"/>
</dbReference>
<reference evidence="2 3" key="1">
    <citation type="journal article" date="2007" name="Science">
        <title>Sea anemone genome reveals ancestral eumetazoan gene repertoire and genomic organization.</title>
        <authorList>
            <person name="Putnam N.H."/>
            <person name="Srivastava M."/>
            <person name="Hellsten U."/>
            <person name="Dirks B."/>
            <person name="Chapman J."/>
            <person name="Salamov A."/>
            <person name="Terry A."/>
            <person name="Shapiro H."/>
            <person name="Lindquist E."/>
            <person name="Kapitonov V.V."/>
            <person name="Jurka J."/>
            <person name="Genikhovich G."/>
            <person name="Grigoriev I.V."/>
            <person name="Lucas S.M."/>
            <person name="Steele R.E."/>
            <person name="Finnerty J.R."/>
            <person name="Technau U."/>
            <person name="Martindale M.Q."/>
            <person name="Rokhsar D.S."/>
        </authorList>
    </citation>
    <scope>NUCLEOTIDE SEQUENCE [LARGE SCALE GENOMIC DNA]</scope>
    <source>
        <strain evidence="3">CH2 X CH6</strain>
    </source>
</reference>
<evidence type="ECO:0000313" key="2">
    <source>
        <dbReference type="EMBL" id="EDO29958.1"/>
    </source>
</evidence>
<dbReference type="InParanoid" id="A7T253"/>